<gene>
    <name evidence="1" type="ORF">HPB47_009016</name>
</gene>
<dbReference type="EMBL" id="JABSTQ010011231">
    <property type="protein sequence ID" value="KAG0413831.1"/>
    <property type="molecule type" value="Genomic_DNA"/>
</dbReference>
<proteinExistence type="predicted"/>
<organism evidence="1 2">
    <name type="scientific">Ixodes persulcatus</name>
    <name type="common">Taiga tick</name>
    <dbReference type="NCBI Taxonomy" id="34615"/>
    <lineage>
        <taxon>Eukaryota</taxon>
        <taxon>Metazoa</taxon>
        <taxon>Ecdysozoa</taxon>
        <taxon>Arthropoda</taxon>
        <taxon>Chelicerata</taxon>
        <taxon>Arachnida</taxon>
        <taxon>Acari</taxon>
        <taxon>Parasitiformes</taxon>
        <taxon>Ixodida</taxon>
        <taxon>Ixodoidea</taxon>
        <taxon>Ixodidae</taxon>
        <taxon>Ixodinae</taxon>
        <taxon>Ixodes</taxon>
    </lineage>
</organism>
<name>A0AC60P342_IXOPE</name>
<sequence>METSLAGIDGISVYLNDILISGATKEQHAERLEQRMFRSRHHRQTRRSVVSFYVLTLNNVVGPRGPHICGDPVQDHGQRRTPRSSRGIAASILVWFLQAESQFHLRGLTSQEIKYHHVISALSLAAADELFIQRLPTIVQMVLATATALDLTGLAALADAAIEVATPPVVSVTSAAEDGSEAMPALPGTPSSDGNLEQLYQRLEQSVTAATLRLTVPTGQVQWTSAYTISALAPAPGTAFVPPPGANR</sequence>
<evidence type="ECO:0000313" key="1">
    <source>
        <dbReference type="EMBL" id="KAG0413831.1"/>
    </source>
</evidence>
<keyword evidence="2" id="KW-1185">Reference proteome</keyword>
<reference evidence="1 2" key="1">
    <citation type="journal article" date="2020" name="Cell">
        <title>Large-Scale Comparative Analyses of Tick Genomes Elucidate Their Genetic Diversity and Vector Capacities.</title>
        <authorList>
            <consortium name="Tick Genome and Microbiome Consortium (TIGMIC)"/>
            <person name="Jia N."/>
            <person name="Wang J."/>
            <person name="Shi W."/>
            <person name="Du L."/>
            <person name="Sun Y."/>
            <person name="Zhan W."/>
            <person name="Jiang J.F."/>
            <person name="Wang Q."/>
            <person name="Zhang B."/>
            <person name="Ji P."/>
            <person name="Bell-Sakyi L."/>
            <person name="Cui X.M."/>
            <person name="Yuan T.T."/>
            <person name="Jiang B.G."/>
            <person name="Yang W.F."/>
            <person name="Lam T.T."/>
            <person name="Chang Q.C."/>
            <person name="Ding S.J."/>
            <person name="Wang X.J."/>
            <person name="Zhu J.G."/>
            <person name="Ruan X.D."/>
            <person name="Zhao L."/>
            <person name="Wei J.T."/>
            <person name="Ye R.Z."/>
            <person name="Que T.C."/>
            <person name="Du C.H."/>
            <person name="Zhou Y.H."/>
            <person name="Cheng J.X."/>
            <person name="Dai P.F."/>
            <person name="Guo W.B."/>
            <person name="Han X.H."/>
            <person name="Huang E.J."/>
            <person name="Li L.F."/>
            <person name="Wei W."/>
            <person name="Gao Y.C."/>
            <person name="Liu J.Z."/>
            <person name="Shao H.Z."/>
            <person name="Wang X."/>
            <person name="Wang C.C."/>
            <person name="Yang T.C."/>
            <person name="Huo Q.B."/>
            <person name="Li W."/>
            <person name="Chen H.Y."/>
            <person name="Chen S.E."/>
            <person name="Zhou L.G."/>
            <person name="Ni X.B."/>
            <person name="Tian J.H."/>
            <person name="Sheng Y."/>
            <person name="Liu T."/>
            <person name="Pan Y.S."/>
            <person name="Xia L.Y."/>
            <person name="Li J."/>
            <person name="Zhao F."/>
            <person name="Cao W.C."/>
        </authorList>
    </citation>
    <scope>NUCLEOTIDE SEQUENCE [LARGE SCALE GENOMIC DNA]</scope>
    <source>
        <strain evidence="1">Iper-2018</strain>
    </source>
</reference>
<evidence type="ECO:0000313" key="2">
    <source>
        <dbReference type="Proteomes" id="UP000805193"/>
    </source>
</evidence>
<protein>
    <submittedName>
        <fullName evidence="1">Uncharacterized protein</fullName>
    </submittedName>
</protein>
<comment type="caution">
    <text evidence="1">The sequence shown here is derived from an EMBL/GenBank/DDBJ whole genome shotgun (WGS) entry which is preliminary data.</text>
</comment>
<accession>A0AC60P342</accession>
<dbReference type="Proteomes" id="UP000805193">
    <property type="component" value="Unassembled WGS sequence"/>
</dbReference>